<gene>
    <name evidence="2" type="ORF">CVLEPA_LOCUS8005</name>
</gene>
<organism evidence="2 3">
    <name type="scientific">Clavelina lepadiformis</name>
    <name type="common">Light-bulb sea squirt</name>
    <name type="synonym">Ascidia lepadiformis</name>
    <dbReference type="NCBI Taxonomy" id="159417"/>
    <lineage>
        <taxon>Eukaryota</taxon>
        <taxon>Metazoa</taxon>
        <taxon>Chordata</taxon>
        <taxon>Tunicata</taxon>
        <taxon>Ascidiacea</taxon>
        <taxon>Aplousobranchia</taxon>
        <taxon>Clavelinidae</taxon>
        <taxon>Clavelina</taxon>
    </lineage>
</organism>
<evidence type="ECO:0000313" key="2">
    <source>
        <dbReference type="EMBL" id="CAK8678047.1"/>
    </source>
</evidence>
<dbReference type="Proteomes" id="UP001642483">
    <property type="component" value="Unassembled WGS sequence"/>
</dbReference>
<name>A0ABP0FI77_CLALP</name>
<comment type="caution">
    <text evidence="2">The sequence shown here is derived from an EMBL/GenBank/DDBJ whole genome shotgun (WGS) entry which is preliminary data.</text>
</comment>
<keyword evidence="3" id="KW-1185">Reference proteome</keyword>
<evidence type="ECO:0000313" key="3">
    <source>
        <dbReference type="Proteomes" id="UP001642483"/>
    </source>
</evidence>
<feature type="compositionally biased region" description="Basic and acidic residues" evidence="1">
    <location>
        <begin position="44"/>
        <end position="55"/>
    </location>
</feature>
<feature type="region of interest" description="Disordered" evidence="1">
    <location>
        <begin position="36"/>
        <end position="71"/>
    </location>
</feature>
<reference evidence="2 3" key="1">
    <citation type="submission" date="2024-02" db="EMBL/GenBank/DDBJ databases">
        <authorList>
            <person name="Daric V."/>
            <person name="Darras S."/>
        </authorList>
    </citation>
    <scope>NUCLEOTIDE SEQUENCE [LARGE SCALE GENOMIC DNA]</scope>
</reference>
<sequence>MKKMIATPPRSRDGDEDILHFSVFHHPGFWFPRVRHRRKKSKPVQREKSGVRNDHVTMSSAGIDASDEKGGGQLLRERAYPVVSLECEILIGSS</sequence>
<proteinExistence type="predicted"/>
<evidence type="ECO:0000256" key="1">
    <source>
        <dbReference type="SAM" id="MobiDB-lite"/>
    </source>
</evidence>
<protein>
    <submittedName>
        <fullName evidence="2">Uncharacterized protein</fullName>
    </submittedName>
</protein>
<accession>A0ABP0FI77</accession>
<dbReference type="EMBL" id="CAWYQH010000046">
    <property type="protein sequence ID" value="CAK8678047.1"/>
    <property type="molecule type" value="Genomic_DNA"/>
</dbReference>